<sequence length="184" mass="20742">MVQFGYLYRSGAWYALPREEECGDDEEYTAKDLVPLLHMVCCRWGQDEREAYAKRIAERLARRREKRTHQIRAGKDAPPGGTPYDFLLTDLPRGGAYHEATRALSMFKGLPKAVRSQAEVQETCASHACTIYIDGVYGKGRWQVMKQYRKYAKSASPLDALHMAKAWAEGEGLPGAAGGQRARR</sequence>
<reference evidence="1 2" key="1">
    <citation type="journal article" date="2018" name="PLoS ONE">
        <title>The draft genome of Kipferlia bialata reveals reductive genome evolution in fornicate parasites.</title>
        <authorList>
            <person name="Tanifuji G."/>
            <person name="Takabayashi S."/>
            <person name="Kume K."/>
            <person name="Takagi M."/>
            <person name="Nakayama T."/>
            <person name="Kamikawa R."/>
            <person name="Inagaki Y."/>
            <person name="Hashimoto T."/>
        </authorList>
    </citation>
    <scope>NUCLEOTIDE SEQUENCE [LARGE SCALE GENOMIC DNA]</scope>
    <source>
        <strain evidence="1">NY0173</strain>
    </source>
</reference>
<evidence type="ECO:0000313" key="1">
    <source>
        <dbReference type="EMBL" id="GIQ79856.1"/>
    </source>
</evidence>
<dbReference type="AlphaFoldDB" id="A0A9K3GF38"/>
<dbReference type="EMBL" id="BDIP01000066">
    <property type="protein sequence ID" value="GIQ79856.1"/>
    <property type="molecule type" value="Genomic_DNA"/>
</dbReference>
<accession>A0A9K3GF38</accession>
<comment type="caution">
    <text evidence="1">The sequence shown here is derived from an EMBL/GenBank/DDBJ whole genome shotgun (WGS) entry which is preliminary data.</text>
</comment>
<proteinExistence type="predicted"/>
<name>A0A9K3GF38_9EUKA</name>
<protein>
    <submittedName>
        <fullName evidence="1">Uncharacterized protein</fullName>
    </submittedName>
</protein>
<organism evidence="1 2">
    <name type="scientific">Kipferlia bialata</name>
    <dbReference type="NCBI Taxonomy" id="797122"/>
    <lineage>
        <taxon>Eukaryota</taxon>
        <taxon>Metamonada</taxon>
        <taxon>Carpediemonas-like organisms</taxon>
        <taxon>Kipferlia</taxon>
    </lineage>
</organism>
<dbReference type="Proteomes" id="UP000265618">
    <property type="component" value="Unassembled WGS sequence"/>
</dbReference>
<keyword evidence="2" id="KW-1185">Reference proteome</keyword>
<evidence type="ECO:0000313" key="2">
    <source>
        <dbReference type="Proteomes" id="UP000265618"/>
    </source>
</evidence>
<gene>
    <name evidence="1" type="ORF">KIPB_000559</name>
</gene>